<dbReference type="PATRIC" id="fig|1423766.4.peg.1057"/>
<dbReference type="EMBL" id="AZEB01000002">
    <property type="protein sequence ID" value="KRL23000.1"/>
    <property type="molecule type" value="Genomic_DNA"/>
</dbReference>
<keyword evidence="2" id="KW-1185">Reference proteome</keyword>
<organism evidence="1 2">
    <name type="scientific">Lentilactobacillus kisonensis DSM 19906 = JCM 15041</name>
    <dbReference type="NCBI Taxonomy" id="1423766"/>
    <lineage>
        <taxon>Bacteria</taxon>
        <taxon>Bacillati</taxon>
        <taxon>Bacillota</taxon>
        <taxon>Bacilli</taxon>
        <taxon>Lactobacillales</taxon>
        <taxon>Lactobacillaceae</taxon>
        <taxon>Lentilactobacillus</taxon>
    </lineage>
</organism>
<dbReference type="Proteomes" id="UP000051439">
    <property type="component" value="Unassembled WGS sequence"/>
</dbReference>
<comment type="caution">
    <text evidence="1">The sequence shown here is derived from an EMBL/GenBank/DDBJ whole genome shotgun (WGS) entry which is preliminary data.</text>
</comment>
<evidence type="ECO:0000313" key="1">
    <source>
        <dbReference type="EMBL" id="KRL23000.1"/>
    </source>
</evidence>
<evidence type="ECO:0000313" key="2">
    <source>
        <dbReference type="Proteomes" id="UP000051439"/>
    </source>
</evidence>
<proteinExistence type="predicted"/>
<reference evidence="1 2" key="1">
    <citation type="journal article" date="2015" name="Genome Announc.">
        <title>Expanding the biotechnology potential of lactobacilli through comparative genomics of 213 strains and associated genera.</title>
        <authorList>
            <person name="Sun Z."/>
            <person name="Harris H.M."/>
            <person name="McCann A."/>
            <person name="Guo C."/>
            <person name="Argimon S."/>
            <person name="Zhang W."/>
            <person name="Yang X."/>
            <person name="Jeffery I.B."/>
            <person name="Cooney J.C."/>
            <person name="Kagawa T.F."/>
            <person name="Liu W."/>
            <person name="Song Y."/>
            <person name="Salvetti E."/>
            <person name="Wrobel A."/>
            <person name="Rasinkangas P."/>
            <person name="Parkhill J."/>
            <person name="Rea M.C."/>
            <person name="O'Sullivan O."/>
            <person name="Ritari J."/>
            <person name="Douillard F.P."/>
            <person name="Paul Ross R."/>
            <person name="Yang R."/>
            <person name="Briner A.E."/>
            <person name="Felis G.E."/>
            <person name="de Vos W.M."/>
            <person name="Barrangou R."/>
            <person name="Klaenhammer T.R."/>
            <person name="Caufield P.W."/>
            <person name="Cui Y."/>
            <person name="Zhang H."/>
            <person name="O'Toole P.W."/>
        </authorList>
    </citation>
    <scope>NUCLEOTIDE SEQUENCE [LARGE SCALE GENOMIC DNA]</scope>
    <source>
        <strain evidence="1 2">DSM 19906</strain>
    </source>
</reference>
<name>A0A0R1P363_9LACO</name>
<protein>
    <submittedName>
        <fullName evidence="1">Uncharacterized protein</fullName>
    </submittedName>
</protein>
<accession>A0A0R1P363</accession>
<sequence length="52" mass="5937">MEEISKALTHSDTKTTKDYVDTPAIVTLSTFNKFEGQLMRAKEKASKLKQLY</sequence>
<dbReference type="AlphaFoldDB" id="A0A0R1P363"/>
<gene>
    <name evidence="1" type="ORF">FC98_GL001030</name>
</gene>